<sequence length="56" mass="6717">MKKEEIKEKGIQGVKKIIFGRTLFVIFAFLIQFALLAVTYIWLRDYSYVFTYSLLY</sequence>
<protein>
    <submittedName>
        <fullName evidence="2">Uncharacterized protein</fullName>
    </submittedName>
</protein>
<dbReference type="HOGENOM" id="CLU_3004981_0_0_9"/>
<name>C9L6I3_BLAHA</name>
<dbReference type="EMBL" id="ABYU02000012">
    <property type="protein sequence ID" value="EEX22027.1"/>
    <property type="molecule type" value="Genomic_DNA"/>
</dbReference>
<reference evidence="2" key="1">
    <citation type="submission" date="2009-09" db="EMBL/GenBank/DDBJ databases">
        <authorList>
            <person name="Weinstock G."/>
            <person name="Sodergren E."/>
            <person name="Clifton S."/>
            <person name="Fulton L."/>
            <person name="Fulton B."/>
            <person name="Courtney L."/>
            <person name="Fronick C."/>
            <person name="Harrison M."/>
            <person name="Strong C."/>
            <person name="Farmer C."/>
            <person name="Delahaunty K."/>
            <person name="Markovic C."/>
            <person name="Hall O."/>
            <person name="Minx P."/>
            <person name="Tomlinson C."/>
            <person name="Mitreva M."/>
            <person name="Nelson J."/>
            <person name="Hou S."/>
            <person name="Wollam A."/>
            <person name="Pepin K.H."/>
            <person name="Johnson M."/>
            <person name="Bhonagiri V."/>
            <person name="Nash W.E."/>
            <person name="Warren W."/>
            <person name="Chinwalla A."/>
            <person name="Mardis E.R."/>
            <person name="Wilson R.K."/>
        </authorList>
    </citation>
    <scope>NUCLEOTIDE SEQUENCE [LARGE SCALE GENOMIC DNA]</scope>
    <source>
        <strain evidence="2">DSM 20583</strain>
    </source>
</reference>
<keyword evidence="1" id="KW-0472">Membrane</keyword>
<accession>C9L6I3</accession>
<dbReference type="AlphaFoldDB" id="C9L6I3"/>
<organism evidence="2 3">
    <name type="scientific">Blautia hansenii DSM 20583</name>
    <dbReference type="NCBI Taxonomy" id="537007"/>
    <lineage>
        <taxon>Bacteria</taxon>
        <taxon>Bacillati</taxon>
        <taxon>Bacillota</taxon>
        <taxon>Clostridia</taxon>
        <taxon>Lachnospirales</taxon>
        <taxon>Lachnospiraceae</taxon>
        <taxon>Blautia</taxon>
    </lineage>
</organism>
<evidence type="ECO:0000313" key="3">
    <source>
        <dbReference type="Proteomes" id="UP000003755"/>
    </source>
</evidence>
<dbReference type="STRING" id="537007.BLAHAN_04994"/>
<keyword evidence="1" id="KW-0812">Transmembrane</keyword>
<keyword evidence="1" id="KW-1133">Transmembrane helix</keyword>
<comment type="caution">
    <text evidence="2">The sequence shown here is derived from an EMBL/GenBank/DDBJ whole genome shotgun (WGS) entry which is preliminary data.</text>
</comment>
<evidence type="ECO:0000313" key="2">
    <source>
        <dbReference type="EMBL" id="EEX22027.1"/>
    </source>
</evidence>
<proteinExistence type="predicted"/>
<evidence type="ECO:0000256" key="1">
    <source>
        <dbReference type="SAM" id="Phobius"/>
    </source>
</evidence>
<feature type="transmembrane region" description="Helical" evidence="1">
    <location>
        <begin position="21"/>
        <end position="43"/>
    </location>
</feature>
<keyword evidence="3" id="KW-1185">Reference proteome</keyword>
<dbReference type="Proteomes" id="UP000003755">
    <property type="component" value="Unassembled WGS sequence"/>
</dbReference>
<gene>
    <name evidence="2" type="ORF">BLAHAN_04994</name>
</gene>